<name>A0A849L4S9_9RHOB</name>
<dbReference type="Pfam" id="PF04052">
    <property type="entry name" value="TolB_N"/>
    <property type="match status" value="1"/>
</dbReference>
<comment type="caution">
    <text evidence="7">The sequence shown here is derived from an EMBL/GenBank/DDBJ whole genome shotgun (WGS) entry which is preliminary data.</text>
</comment>
<evidence type="ECO:0000313" key="7">
    <source>
        <dbReference type="EMBL" id="NNU81263.1"/>
    </source>
</evidence>
<keyword evidence="5" id="KW-0132">Cell division</keyword>
<feature type="domain" description="TolB N-terminal" evidence="6">
    <location>
        <begin position="25"/>
        <end position="132"/>
    </location>
</feature>
<evidence type="ECO:0000256" key="3">
    <source>
        <dbReference type="ARBA" id="ARBA00022729"/>
    </source>
</evidence>
<comment type="subcellular location">
    <subcellularLocation>
        <location evidence="1 5">Periplasm</location>
    </subcellularLocation>
</comment>
<proteinExistence type="inferred from homology"/>
<evidence type="ECO:0000256" key="4">
    <source>
        <dbReference type="ARBA" id="ARBA00022764"/>
    </source>
</evidence>
<evidence type="ECO:0000313" key="8">
    <source>
        <dbReference type="Proteomes" id="UP000572377"/>
    </source>
</evidence>
<organism evidence="7 8">
    <name type="scientific">Halovulum dunhuangense</name>
    <dbReference type="NCBI Taxonomy" id="1505036"/>
    <lineage>
        <taxon>Bacteria</taxon>
        <taxon>Pseudomonadati</taxon>
        <taxon>Pseudomonadota</taxon>
        <taxon>Alphaproteobacteria</taxon>
        <taxon>Rhodobacterales</taxon>
        <taxon>Paracoccaceae</taxon>
        <taxon>Halovulum</taxon>
    </lineage>
</organism>
<dbReference type="SUPFAM" id="SSF69304">
    <property type="entry name" value="Tricorn protease N-terminal domain"/>
    <property type="match status" value="1"/>
</dbReference>
<keyword evidence="4 5" id="KW-0574">Periplasm</keyword>
<comment type="function">
    <text evidence="5">Part of the Tol-Pal system, which plays a role in outer membrane invagination during cell division and is important for maintaining outer membrane integrity.</text>
</comment>
<keyword evidence="5" id="KW-0131">Cell cycle</keyword>
<dbReference type="SUPFAM" id="SSF52964">
    <property type="entry name" value="TolB, N-terminal domain"/>
    <property type="match status" value="1"/>
</dbReference>
<dbReference type="InterPro" id="IPR014167">
    <property type="entry name" value="Tol-Pal_TolB"/>
</dbReference>
<accession>A0A849L4S9</accession>
<comment type="subunit">
    <text evidence="5">The Tol-Pal system is composed of five core proteins: the inner membrane proteins TolA, TolQ and TolR, the periplasmic protein TolB and the outer membrane protein Pal. They form a network linking the inner and outer membranes and the peptidoglycan layer.</text>
</comment>
<dbReference type="EMBL" id="JABFBC010000002">
    <property type="protein sequence ID" value="NNU81263.1"/>
    <property type="molecule type" value="Genomic_DNA"/>
</dbReference>
<dbReference type="PANTHER" id="PTHR36842:SF1">
    <property type="entry name" value="PROTEIN TOLB"/>
    <property type="match status" value="1"/>
</dbReference>
<dbReference type="GO" id="GO:0042597">
    <property type="term" value="C:periplasmic space"/>
    <property type="evidence" value="ECO:0007669"/>
    <property type="project" value="UniProtKB-SubCell"/>
</dbReference>
<evidence type="ECO:0000256" key="1">
    <source>
        <dbReference type="ARBA" id="ARBA00004418"/>
    </source>
</evidence>
<keyword evidence="3 5" id="KW-0732">Signal</keyword>
<dbReference type="GO" id="GO:0051301">
    <property type="term" value="P:cell division"/>
    <property type="evidence" value="ECO:0007669"/>
    <property type="project" value="UniProtKB-UniRule"/>
</dbReference>
<dbReference type="InterPro" id="IPR007195">
    <property type="entry name" value="TolB_N"/>
</dbReference>
<dbReference type="GO" id="GO:0017038">
    <property type="term" value="P:protein import"/>
    <property type="evidence" value="ECO:0007669"/>
    <property type="project" value="InterPro"/>
</dbReference>
<comment type="similarity">
    <text evidence="2 5">Belongs to the TolB family.</text>
</comment>
<dbReference type="InterPro" id="IPR011042">
    <property type="entry name" value="6-blade_b-propeller_TolB-like"/>
</dbReference>
<dbReference type="Proteomes" id="UP000572377">
    <property type="component" value="Unassembled WGS sequence"/>
</dbReference>
<dbReference type="Pfam" id="PF07676">
    <property type="entry name" value="PD40"/>
    <property type="match status" value="4"/>
</dbReference>
<protein>
    <recommendedName>
        <fullName evidence="5">Tol-Pal system protein TolB</fullName>
    </recommendedName>
</protein>
<dbReference type="Gene3D" id="3.40.50.10070">
    <property type="entry name" value="TolB, N-terminal domain"/>
    <property type="match status" value="1"/>
</dbReference>
<reference evidence="7 8" key="1">
    <citation type="submission" date="2020-05" db="EMBL/GenBank/DDBJ databases">
        <title>Gimesia benthica sp. nov., a novel planctomycete isolated from a deep-sea water sample of the Northwest Indian Ocean.</title>
        <authorList>
            <person name="Wang J."/>
            <person name="Ruan C."/>
            <person name="Song L."/>
            <person name="Zhu Y."/>
            <person name="Li A."/>
            <person name="Zheng X."/>
            <person name="Wang L."/>
            <person name="Lu Z."/>
            <person name="Huang Y."/>
            <person name="Du W."/>
            <person name="Zhou Y."/>
            <person name="Huang L."/>
            <person name="Dai X."/>
        </authorList>
    </citation>
    <scope>NUCLEOTIDE SEQUENCE [LARGE SCALE GENOMIC DNA]</scope>
    <source>
        <strain evidence="7 8">YYQ-30</strain>
    </source>
</reference>
<evidence type="ECO:0000256" key="5">
    <source>
        <dbReference type="HAMAP-Rule" id="MF_00671"/>
    </source>
</evidence>
<keyword evidence="8" id="KW-1185">Reference proteome</keyword>
<dbReference type="PANTHER" id="PTHR36842">
    <property type="entry name" value="PROTEIN TOLB HOMOLOG"/>
    <property type="match status" value="1"/>
</dbReference>
<evidence type="ECO:0000259" key="6">
    <source>
        <dbReference type="Pfam" id="PF04052"/>
    </source>
</evidence>
<dbReference type="AlphaFoldDB" id="A0A849L4S9"/>
<evidence type="ECO:0000256" key="2">
    <source>
        <dbReference type="ARBA" id="ARBA00009820"/>
    </source>
</evidence>
<dbReference type="InterPro" id="IPR011659">
    <property type="entry name" value="WD40"/>
</dbReference>
<sequence length="438" mass="46990">MGLAATGLVLMAPVATAQESRSGPLRIEITEGVIEPLPIAIPAFVAENAGAEQVARDITSVIAANLTGSGLFREIPASAHIGRIGSFDQAVQYSDWSAINAQALITGSASTTSDGRIVVKFRLHDVFAQSELGQGQQFVGTPADWRRMAHKVSDQVYSRLTGEQGYFDTKVAFVAESGPKDARRKRLAVMDQDGANVVYLTDDASLVFSPRWSPDNSRIVYTSYEGGTPRVYVLDTRTLEKRPLPGGEGFTSAPRFSPDGGRLVFAAGQGGNSDIFIMELASGQVRQLTNTPAIETEPSFSPDGSRIVFESDRAGTQQIYVMSASGGEATRISFGEGRYGAPIWSPRADLIAFTKILRGTFHIGVMRTDGSEERLLTSSFLDEGATWAPNGRVIAFFREVPGSEGGPGLYSVDITGRNLRRLPTPGFASDPSWSSLLP</sequence>
<gene>
    <name evidence="5 7" type="primary">tolB</name>
    <name evidence="7" type="ORF">HMH01_12530</name>
</gene>
<dbReference type="HAMAP" id="MF_00671">
    <property type="entry name" value="TolB"/>
    <property type="match status" value="1"/>
</dbReference>
<dbReference type="Gene3D" id="2.120.10.30">
    <property type="entry name" value="TolB, C-terminal domain"/>
    <property type="match status" value="1"/>
</dbReference>
<dbReference type="NCBIfam" id="TIGR02800">
    <property type="entry name" value="propeller_TolB"/>
    <property type="match status" value="1"/>
</dbReference>